<reference evidence="1" key="1">
    <citation type="submission" date="2020-01" db="EMBL/GenBank/DDBJ databases">
        <authorList>
            <person name="Zhou D."/>
        </authorList>
    </citation>
    <scope>NUCLEOTIDE SEQUENCE</scope>
    <source>
        <strain evidence="1">201330</strain>
        <plasmid evidence="1">p201330-IMP</plasmid>
    </source>
</reference>
<accession>A0A6H1Q8Z0</accession>
<name>A0A6H1Q8Z0_PSEAI</name>
<organism evidence="1">
    <name type="scientific">Pseudomonas aeruginosa</name>
    <dbReference type="NCBI Taxonomy" id="287"/>
    <lineage>
        <taxon>Bacteria</taxon>
        <taxon>Pseudomonadati</taxon>
        <taxon>Pseudomonadota</taxon>
        <taxon>Gammaproteobacteria</taxon>
        <taxon>Pseudomonadales</taxon>
        <taxon>Pseudomonadaceae</taxon>
        <taxon>Pseudomonas</taxon>
    </lineage>
</organism>
<dbReference type="RefSeq" id="WP_033955317.1">
    <property type="nucleotide sequence ID" value="NZ_CP115238.1"/>
</dbReference>
<geneLocation type="plasmid" evidence="1">
    <name>p201330-IMP</name>
</geneLocation>
<dbReference type="AlphaFoldDB" id="A0A6H1Q8Z0"/>
<keyword evidence="1" id="KW-0614">Plasmid</keyword>
<protein>
    <submittedName>
        <fullName evidence="1">Uncharacterized protein</fullName>
    </submittedName>
</protein>
<dbReference type="EMBL" id="MN961671">
    <property type="protein sequence ID" value="QIZ23330.1"/>
    <property type="molecule type" value="Genomic_DNA"/>
</dbReference>
<proteinExistence type="predicted"/>
<sequence>MGSGVTDFLMSGTTVVHSKEGSTPGAKTLLRTIAAGVLASLCLAAPVSAADGRQAGLSGLAHLGQDSISQELQNLAAPGSTSIRIVSTSSADFMQFVSQAPAFLMRGSPDLLDPQSRFWLAAERGGDRQFAIKLSEKKYLWSERETLCFVGGLEGVGADMAISDSGLKYVDDAINGGPRVLQSAEEKLFFATVHELQHCRDVSGDDLRRRAIAEFGEAGKLYGTALRELKADLAVALAHASKDGSFVNAAASLGAFRGASLADPEHATEHMLGIVLQRLDASSYRGMHVAELYDAVEQIFETLDPLSNRQLRHAFVSEVAEKAELYERIQRRPATWADEAMKLLPALVLSGESRPVLDVDGRASRLVDVLLQNDLRHPHILAEEKLRSSEMYKALLDLVGEHATAQQVARMALVDEITAHGRQPVFQLPGDQGLGAEGYLDMLNAQSSGLTQEIVRQHEADSLRPSPI</sequence>
<evidence type="ECO:0000313" key="1">
    <source>
        <dbReference type="EMBL" id="QIZ23330.1"/>
    </source>
</evidence>